<reference evidence="4" key="1">
    <citation type="submission" date="2020-04" db="EMBL/GenBank/DDBJ databases">
        <authorList>
            <person name="Neveu A P."/>
        </authorList>
    </citation>
    <scope>NUCLEOTIDE SEQUENCE</scope>
    <source>
        <tissue evidence="4">Whole embryo</tissue>
    </source>
</reference>
<dbReference type="InterPro" id="IPR006652">
    <property type="entry name" value="Kelch_1"/>
</dbReference>
<dbReference type="SMART" id="SM00875">
    <property type="entry name" value="BACK"/>
    <property type="match status" value="1"/>
</dbReference>
<dbReference type="Gene3D" id="3.30.710.10">
    <property type="entry name" value="Potassium Channel Kv1.1, Chain A"/>
    <property type="match status" value="1"/>
</dbReference>
<evidence type="ECO:0000313" key="4">
    <source>
        <dbReference type="EMBL" id="CAB3259367.1"/>
    </source>
</evidence>
<dbReference type="Gene3D" id="1.25.40.420">
    <property type="match status" value="1"/>
</dbReference>
<dbReference type="InterPro" id="IPR017096">
    <property type="entry name" value="BTB-kelch_protein"/>
</dbReference>
<dbReference type="EMBL" id="LR786249">
    <property type="protein sequence ID" value="CAB3259367.1"/>
    <property type="molecule type" value="mRNA"/>
</dbReference>
<dbReference type="AlphaFoldDB" id="A0A6F9DFY4"/>
<protein>
    <submittedName>
        <fullName evidence="4">Kelch-like protein 12</fullName>
    </submittedName>
</protein>
<dbReference type="PANTHER" id="PTHR45632:SF26">
    <property type="entry name" value="BTB DOMAIN-CONTAINING PROTEIN"/>
    <property type="match status" value="1"/>
</dbReference>
<dbReference type="PROSITE" id="PS50097">
    <property type="entry name" value="BTB"/>
    <property type="match status" value="1"/>
</dbReference>
<keyword evidence="1" id="KW-0880">Kelch repeat</keyword>
<dbReference type="PIRSF" id="PIRSF037037">
    <property type="entry name" value="Kelch-like_protein_gigaxonin"/>
    <property type="match status" value="1"/>
</dbReference>
<dbReference type="PANTHER" id="PTHR45632">
    <property type="entry name" value="LD33804P"/>
    <property type="match status" value="1"/>
</dbReference>
<feature type="domain" description="BTB" evidence="3">
    <location>
        <begin position="31"/>
        <end position="98"/>
    </location>
</feature>
<dbReference type="Pfam" id="PF24681">
    <property type="entry name" value="Kelch_KLHDC2_KLHL20_DRC7"/>
    <property type="match status" value="1"/>
</dbReference>
<keyword evidence="2" id="KW-0677">Repeat</keyword>
<evidence type="ECO:0000259" key="3">
    <source>
        <dbReference type="PROSITE" id="PS50097"/>
    </source>
</evidence>
<evidence type="ECO:0000256" key="2">
    <source>
        <dbReference type="ARBA" id="ARBA00022737"/>
    </source>
</evidence>
<dbReference type="InterPro" id="IPR015915">
    <property type="entry name" value="Kelch-typ_b-propeller"/>
</dbReference>
<dbReference type="InterPro" id="IPR011705">
    <property type="entry name" value="BACK"/>
</dbReference>
<proteinExistence type="evidence at transcript level"/>
<evidence type="ECO:0000256" key="1">
    <source>
        <dbReference type="ARBA" id="ARBA00022441"/>
    </source>
</evidence>
<gene>
    <name evidence="4" type="primary">Klhl12-005</name>
</gene>
<dbReference type="SUPFAM" id="SSF50965">
    <property type="entry name" value="Galactose oxidase, central domain"/>
    <property type="match status" value="1"/>
</dbReference>
<dbReference type="Gene3D" id="2.120.10.80">
    <property type="entry name" value="Kelch-type beta propeller"/>
    <property type="match status" value="1"/>
</dbReference>
<dbReference type="SMART" id="SM00225">
    <property type="entry name" value="BTB"/>
    <property type="match status" value="1"/>
</dbReference>
<name>A0A6F9DFY4_9ASCI</name>
<dbReference type="SMART" id="SM00612">
    <property type="entry name" value="Kelch"/>
    <property type="match status" value="4"/>
</dbReference>
<dbReference type="SUPFAM" id="SSF54695">
    <property type="entry name" value="POZ domain"/>
    <property type="match status" value="1"/>
</dbReference>
<dbReference type="InterPro" id="IPR000210">
    <property type="entry name" value="BTB/POZ_dom"/>
</dbReference>
<accession>A0A6F9DFY4</accession>
<dbReference type="InterPro" id="IPR011043">
    <property type="entry name" value="Gal_Oxase/kelch_b-propeller"/>
</dbReference>
<dbReference type="Pfam" id="PF00651">
    <property type="entry name" value="BTB"/>
    <property type="match status" value="1"/>
</dbReference>
<organism evidence="4">
    <name type="scientific">Phallusia mammillata</name>
    <dbReference type="NCBI Taxonomy" id="59560"/>
    <lineage>
        <taxon>Eukaryota</taxon>
        <taxon>Metazoa</taxon>
        <taxon>Chordata</taxon>
        <taxon>Tunicata</taxon>
        <taxon>Ascidiacea</taxon>
        <taxon>Phlebobranchia</taxon>
        <taxon>Ascidiidae</taxon>
        <taxon>Phallusia</taxon>
    </lineage>
</organism>
<dbReference type="Pfam" id="PF07707">
    <property type="entry name" value="BACK"/>
    <property type="match status" value="1"/>
</dbReference>
<sequence length="542" mass="61675">MEITDDDVLRHQAWLAQQINNNRTGERTTCCDLTLVSEEHEFQVHKAVLMVVSKYFEKMFTIEMKEKYSDRVEIKQIPHKRLENIIEFIYCGSIHITEENVRNVMDDAEYLEIQALKTACMTFYLKVVSAENVLRFREDAKRYSLSDVQAKMNEVIAQKFTKVTQREDFLQLDFDNVTDVIKQRTTKCDESEAAAFTGIVAWVKYDLCQREKLFTNLFSNLDLITIAPEFLGKVYKESLVNDSLLCVNILVETMFTRHYPASLGDFVVIGGEGTDSVCAVYSIAKGNPIYLPKLNTSRIGATSVRCEYRIFVIGGSKTPDDKNLISSCEMFDLTDQKQWNTMASMSKARKYCGSAYLDGYIYVTGGFNGKSLLTCEKFDVNHNKWMKVQDMVHKRYGHGCVMCNGYIYCIGGYDDNEDLKSCERYDLKEEKWNEIASLNVARCYLASIVLDGMIYAIGGIGADDLCSVERYQPKTNKWENIASLQTARYHLSACVVESKILAIGGEHINKVSTIEVYNPTLDVWEASFETKDSAVKATVVAI</sequence>
<dbReference type="InterPro" id="IPR011333">
    <property type="entry name" value="SKP1/BTB/POZ_sf"/>
</dbReference>